<organism evidence="2 3">
    <name type="scientific">Clonorchis sinensis</name>
    <name type="common">Chinese liver fluke</name>
    <dbReference type="NCBI Taxonomy" id="79923"/>
    <lineage>
        <taxon>Eukaryota</taxon>
        <taxon>Metazoa</taxon>
        <taxon>Spiralia</taxon>
        <taxon>Lophotrochozoa</taxon>
        <taxon>Platyhelminthes</taxon>
        <taxon>Trematoda</taxon>
        <taxon>Digenea</taxon>
        <taxon>Opisthorchiida</taxon>
        <taxon>Opisthorchiata</taxon>
        <taxon>Opisthorchiidae</taxon>
        <taxon>Clonorchis</taxon>
    </lineage>
</organism>
<dbReference type="SUPFAM" id="SSF50729">
    <property type="entry name" value="PH domain-like"/>
    <property type="match status" value="1"/>
</dbReference>
<evidence type="ECO:0000259" key="1">
    <source>
        <dbReference type="PROSITE" id="PS01179"/>
    </source>
</evidence>
<accession>G7YY26</accession>
<keyword evidence="3" id="KW-1185">Reference proteome</keyword>
<dbReference type="GO" id="GO:0035556">
    <property type="term" value="P:intracellular signal transduction"/>
    <property type="evidence" value="ECO:0007669"/>
    <property type="project" value="InterPro"/>
</dbReference>
<gene>
    <name evidence="2" type="ORF">CLF_113276</name>
</gene>
<name>G7YY26_CLOSI</name>
<protein>
    <submittedName>
        <fullName evidence="2">Src homology 2 domain-containing transforming protein C</fullName>
    </submittedName>
</protein>
<proteinExistence type="predicted"/>
<evidence type="ECO:0000313" key="3">
    <source>
        <dbReference type="Proteomes" id="UP000008909"/>
    </source>
</evidence>
<dbReference type="Proteomes" id="UP000008909">
    <property type="component" value="Unassembled WGS sequence"/>
</dbReference>
<dbReference type="Gene3D" id="2.30.29.30">
    <property type="entry name" value="Pleckstrin-homology domain (PH domain)/Phosphotyrosine-binding domain (PTB)"/>
    <property type="match status" value="1"/>
</dbReference>
<dbReference type="EMBL" id="DF145114">
    <property type="protein sequence ID" value="GAA57855.1"/>
    <property type="molecule type" value="Genomic_DNA"/>
</dbReference>
<dbReference type="InterPro" id="IPR006019">
    <property type="entry name" value="PID_Shc-like"/>
</dbReference>
<reference key="2">
    <citation type="submission" date="2011-10" db="EMBL/GenBank/DDBJ databases">
        <title>The genome and transcriptome sequence of Clonorchis sinensis provide insights into the carcinogenic liver fluke.</title>
        <authorList>
            <person name="Wang X."/>
            <person name="Huang Y."/>
            <person name="Chen W."/>
            <person name="Liu H."/>
            <person name="Guo L."/>
            <person name="Chen Y."/>
            <person name="Luo F."/>
            <person name="Zhou W."/>
            <person name="Sun J."/>
            <person name="Mao Q."/>
            <person name="Liang P."/>
            <person name="Zhou C."/>
            <person name="Tian Y."/>
            <person name="Men J."/>
            <person name="Lv X."/>
            <person name="Huang L."/>
            <person name="Zhou J."/>
            <person name="Hu Y."/>
            <person name="Li R."/>
            <person name="Zhang F."/>
            <person name="Lei H."/>
            <person name="Li X."/>
            <person name="Hu X."/>
            <person name="Liang C."/>
            <person name="Xu J."/>
            <person name="Wu Z."/>
            <person name="Yu X."/>
        </authorList>
    </citation>
    <scope>NUCLEOTIDE SEQUENCE</scope>
    <source>
        <strain>Henan</strain>
    </source>
</reference>
<dbReference type="PROSITE" id="PS01179">
    <property type="entry name" value="PID"/>
    <property type="match status" value="1"/>
</dbReference>
<sequence length="197" mass="21162">MIGLVFCIPYFPVFRCPPLPGYIQQLFRHNLSMVSFASAGDSNSLDLFCYVAKDVAGERLCHTFDCPGGIAQEVITTLGQAFQLGFQDFQRTKSGDKAPASTLTNPSAPLDSNNASSLITFDTAPTDPFQSRAPAQEKATDCFGSQMSHEGATPPVSLVLLQARLSQFRVDREVGLVLPSGNTRICLVAVPSVLCLA</sequence>
<feature type="domain" description="PID" evidence="1">
    <location>
        <begin position="26"/>
        <end position="98"/>
    </location>
</feature>
<dbReference type="InterPro" id="IPR006020">
    <property type="entry name" value="PTB/PI_dom"/>
</dbReference>
<reference evidence="2" key="1">
    <citation type="journal article" date="2011" name="Genome Biol.">
        <title>The draft genome of the carcinogenic human liver fluke Clonorchis sinensis.</title>
        <authorList>
            <person name="Wang X."/>
            <person name="Chen W."/>
            <person name="Huang Y."/>
            <person name="Sun J."/>
            <person name="Men J."/>
            <person name="Liu H."/>
            <person name="Luo F."/>
            <person name="Guo L."/>
            <person name="Lv X."/>
            <person name="Deng C."/>
            <person name="Zhou C."/>
            <person name="Fan Y."/>
            <person name="Li X."/>
            <person name="Huang L."/>
            <person name="Hu Y."/>
            <person name="Liang C."/>
            <person name="Hu X."/>
            <person name="Xu J."/>
            <person name="Yu X."/>
        </authorList>
    </citation>
    <scope>NUCLEOTIDE SEQUENCE [LARGE SCALE GENOMIC DNA]</scope>
    <source>
        <strain evidence="2">Henan</strain>
    </source>
</reference>
<evidence type="ECO:0000313" key="2">
    <source>
        <dbReference type="EMBL" id="GAA57855.1"/>
    </source>
</evidence>
<dbReference type="InterPro" id="IPR011993">
    <property type="entry name" value="PH-like_dom_sf"/>
</dbReference>
<dbReference type="AlphaFoldDB" id="G7YY26"/>
<dbReference type="PRINTS" id="PR00629">
    <property type="entry name" value="SHCPIDOMAIN"/>
</dbReference>
<dbReference type="Pfam" id="PF00640">
    <property type="entry name" value="PID"/>
    <property type="match status" value="1"/>
</dbReference>